<evidence type="ECO:0000256" key="4">
    <source>
        <dbReference type="ARBA" id="ARBA00022692"/>
    </source>
</evidence>
<dbReference type="STRING" id="225164.V3ZWS0"/>
<keyword evidence="4 8" id="KW-0812">Transmembrane</keyword>
<dbReference type="AlphaFoldDB" id="V3ZWS0"/>
<feature type="transmembrane region" description="Helical" evidence="8">
    <location>
        <begin position="271"/>
        <end position="289"/>
    </location>
</feature>
<dbReference type="GeneID" id="20244564"/>
<feature type="transmembrane region" description="Helical" evidence="8">
    <location>
        <begin position="158"/>
        <end position="177"/>
    </location>
</feature>
<accession>V3ZWS0</accession>
<dbReference type="OMA" id="KIMTQHY"/>
<dbReference type="InterPro" id="IPR013657">
    <property type="entry name" value="SCL35B1-4/HUT1"/>
</dbReference>
<evidence type="ECO:0000256" key="1">
    <source>
        <dbReference type="ARBA" id="ARBA00004141"/>
    </source>
</evidence>
<evidence type="ECO:0000256" key="3">
    <source>
        <dbReference type="ARBA" id="ARBA00022448"/>
    </source>
</evidence>
<dbReference type="HOGENOM" id="CLU_036019_3_1_1"/>
<dbReference type="PANTHER" id="PTHR10778">
    <property type="entry name" value="SOLUTE CARRIER FAMILY 35 MEMBER B"/>
    <property type="match status" value="1"/>
</dbReference>
<dbReference type="EMBL" id="KB203274">
    <property type="protein sequence ID" value="ESO85376.1"/>
    <property type="molecule type" value="Genomic_DNA"/>
</dbReference>
<feature type="transmembrane region" description="Helical" evidence="8">
    <location>
        <begin position="368"/>
        <end position="393"/>
    </location>
</feature>
<keyword evidence="6 8" id="KW-0472">Membrane</keyword>
<evidence type="ECO:0000256" key="8">
    <source>
        <dbReference type="SAM" id="Phobius"/>
    </source>
</evidence>
<dbReference type="GO" id="GO:0046964">
    <property type="term" value="F:3'-phosphoadenosine 5'-phosphosulfate transmembrane transporter activity"/>
    <property type="evidence" value="ECO:0007669"/>
    <property type="project" value="TreeGrafter"/>
</dbReference>
<dbReference type="GO" id="GO:0000139">
    <property type="term" value="C:Golgi membrane"/>
    <property type="evidence" value="ECO:0007669"/>
    <property type="project" value="TreeGrafter"/>
</dbReference>
<evidence type="ECO:0000256" key="5">
    <source>
        <dbReference type="ARBA" id="ARBA00022989"/>
    </source>
</evidence>
<feature type="transmembrane region" description="Helical" evidence="8">
    <location>
        <begin position="114"/>
        <end position="133"/>
    </location>
</feature>
<dbReference type="OrthoDB" id="10035043at2759"/>
<feature type="transmembrane region" description="Helical" evidence="8">
    <location>
        <begin position="399"/>
        <end position="417"/>
    </location>
</feature>
<protein>
    <recommendedName>
        <fullName evidence="7">Adenosine 3'-phospho 5'-phosphosulfate transporter 1</fullName>
    </recommendedName>
</protein>
<feature type="transmembrane region" description="Helical" evidence="8">
    <location>
        <begin position="241"/>
        <end position="259"/>
    </location>
</feature>
<keyword evidence="5 8" id="KW-1133">Transmembrane helix</keyword>
<feature type="chain" id="PRO_5004716162" description="Adenosine 3'-phospho 5'-phosphosulfate transporter 1" evidence="9">
    <location>
        <begin position="20"/>
        <end position="422"/>
    </location>
</feature>
<evidence type="ECO:0000256" key="9">
    <source>
        <dbReference type="SAM" id="SignalP"/>
    </source>
</evidence>
<feature type="signal peptide" evidence="9">
    <location>
        <begin position="1"/>
        <end position="19"/>
    </location>
</feature>
<evidence type="ECO:0000256" key="7">
    <source>
        <dbReference type="ARBA" id="ARBA00039668"/>
    </source>
</evidence>
<gene>
    <name evidence="10" type="ORF">LOTGIDRAFT_183773</name>
</gene>
<reference evidence="10 11" key="1">
    <citation type="journal article" date="2013" name="Nature">
        <title>Insights into bilaterian evolution from three spiralian genomes.</title>
        <authorList>
            <person name="Simakov O."/>
            <person name="Marletaz F."/>
            <person name="Cho S.J."/>
            <person name="Edsinger-Gonzales E."/>
            <person name="Havlak P."/>
            <person name="Hellsten U."/>
            <person name="Kuo D.H."/>
            <person name="Larsson T."/>
            <person name="Lv J."/>
            <person name="Arendt D."/>
            <person name="Savage R."/>
            <person name="Osoegawa K."/>
            <person name="de Jong P."/>
            <person name="Grimwood J."/>
            <person name="Chapman J.A."/>
            <person name="Shapiro H."/>
            <person name="Aerts A."/>
            <person name="Otillar R.P."/>
            <person name="Terry A.Y."/>
            <person name="Boore J.L."/>
            <person name="Grigoriev I.V."/>
            <person name="Lindberg D.R."/>
            <person name="Seaver E.C."/>
            <person name="Weisblat D.A."/>
            <person name="Putnam N.H."/>
            <person name="Rokhsar D.S."/>
        </authorList>
    </citation>
    <scope>NUCLEOTIDE SEQUENCE [LARGE SCALE GENOMIC DNA]</scope>
</reference>
<evidence type="ECO:0000313" key="10">
    <source>
        <dbReference type="EMBL" id="ESO85376.1"/>
    </source>
</evidence>
<keyword evidence="11" id="KW-1185">Reference proteome</keyword>
<keyword evidence="9" id="KW-0732">Signal</keyword>
<dbReference type="CTD" id="20244564"/>
<feature type="transmembrane region" description="Helical" evidence="8">
    <location>
        <begin position="343"/>
        <end position="361"/>
    </location>
</feature>
<keyword evidence="3" id="KW-0813">Transport</keyword>
<proteinExistence type="inferred from homology"/>
<feature type="non-terminal residue" evidence="10">
    <location>
        <position position="422"/>
    </location>
</feature>
<sequence>MMAIGIVTILLGLFPYIIGSEEGGDENNKMFAGIMDFWPARLCINILGYGTFFVPGYFLIKYLRGINYNDRTGSGCFSNFIKLCVFGKENDQIIVDEGIKKTVTDEPANYNRGFNLLFCFVGLQGSYLTWGVLQERIMKHQYGETATDKGELFTNSQFLVFVNRILALAISGIVLLLRRQPRHTAPLYKYSYCSMSNIMSSWFQYEALKFVSFPTQVLAKASKVIPVMLMGKVVSKKTYEYYEYITALMISVGVSLFLLTNSDSSKPSSKVTTVSGVILLIGYMLFDSFTSNWQGELFSKYKMSSIQMMAGVNLFSCILTSLSLIEQGGFFSASAFMFRHPDFVFHAVILSICSATGQLFIFHTISSFGAVTFVIIMTMRQGFAILLSCLIYRHPVTLTGLLGIFVVFSALYLRIYANQRKR</sequence>
<name>V3ZWS0_LOTGI</name>
<dbReference type="Proteomes" id="UP000030746">
    <property type="component" value="Unassembled WGS sequence"/>
</dbReference>
<dbReference type="RefSeq" id="XP_009063625.1">
    <property type="nucleotide sequence ID" value="XM_009065377.1"/>
</dbReference>
<comment type="similarity">
    <text evidence="2">Belongs to the nucleotide-sugar transporter family. SLC35B subfamily.</text>
</comment>
<feature type="transmembrane region" description="Helical" evidence="8">
    <location>
        <begin position="38"/>
        <end position="60"/>
    </location>
</feature>
<evidence type="ECO:0000256" key="2">
    <source>
        <dbReference type="ARBA" id="ARBA00010694"/>
    </source>
</evidence>
<feature type="transmembrane region" description="Helical" evidence="8">
    <location>
        <begin position="310"/>
        <end position="331"/>
    </location>
</feature>
<organism evidence="10 11">
    <name type="scientific">Lottia gigantea</name>
    <name type="common">Giant owl limpet</name>
    <dbReference type="NCBI Taxonomy" id="225164"/>
    <lineage>
        <taxon>Eukaryota</taxon>
        <taxon>Metazoa</taxon>
        <taxon>Spiralia</taxon>
        <taxon>Lophotrochozoa</taxon>
        <taxon>Mollusca</taxon>
        <taxon>Gastropoda</taxon>
        <taxon>Patellogastropoda</taxon>
        <taxon>Lottioidea</taxon>
        <taxon>Lottiidae</taxon>
        <taxon>Lottia</taxon>
    </lineage>
</organism>
<dbReference type="Pfam" id="PF08449">
    <property type="entry name" value="UAA"/>
    <property type="match status" value="1"/>
</dbReference>
<evidence type="ECO:0000256" key="6">
    <source>
        <dbReference type="ARBA" id="ARBA00023136"/>
    </source>
</evidence>
<dbReference type="GO" id="GO:0005789">
    <property type="term" value="C:endoplasmic reticulum membrane"/>
    <property type="evidence" value="ECO:0007669"/>
    <property type="project" value="TreeGrafter"/>
</dbReference>
<dbReference type="PANTHER" id="PTHR10778:SF13">
    <property type="entry name" value="ADENOSINE 3'-PHOSPHO 5'-PHOSPHOSULFATE TRANSPORTER 1"/>
    <property type="match status" value="1"/>
</dbReference>
<dbReference type="KEGG" id="lgi:LOTGIDRAFT_183773"/>
<comment type="subcellular location">
    <subcellularLocation>
        <location evidence="1">Membrane</location>
        <topology evidence="1">Multi-pass membrane protein</topology>
    </subcellularLocation>
</comment>
<evidence type="ECO:0000313" key="11">
    <source>
        <dbReference type="Proteomes" id="UP000030746"/>
    </source>
</evidence>